<dbReference type="RefSeq" id="WP_105329105.1">
    <property type="nucleotide sequence ID" value="NZ_PUHY01000005.1"/>
</dbReference>
<dbReference type="PANTHER" id="PTHR34069">
    <property type="entry name" value="3-OXOACYL-[ACYL-CARRIER-PROTEIN] SYNTHASE 3"/>
    <property type="match status" value="1"/>
</dbReference>
<evidence type="ECO:0000313" key="5">
    <source>
        <dbReference type="EMBL" id="PQO37856.1"/>
    </source>
</evidence>
<dbReference type="InterPro" id="IPR013751">
    <property type="entry name" value="ACP_syn_III_N"/>
</dbReference>
<feature type="domain" description="Beta-ketoacyl-[acyl-carrier-protein] synthase III N-terminal" evidence="4">
    <location>
        <begin position="112"/>
        <end position="190"/>
    </location>
</feature>
<protein>
    <recommendedName>
        <fullName evidence="7">3-oxoacyl-ACP synthase</fullName>
    </recommendedName>
</protein>
<dbReference type="PANTHER" id="PTHR34069:SF2">
    <property type="entry name" value="BETA-KETOACYL-[ACYL-CARRIER-PROTEIN] SYNTHASE III"/>
    <property type="match status" value="1"/>
</dbReference>
<evidence type="ECO:0000313" key="6">
    <source>
        <dbReference type="Proteomes" id="UP000238322"/>
    </source>
</evidence>
<dbReference type="InterPro" id="IPR016039">
    <property type="entry name" value="Thiolase-like"/>
</dbReference>
<dbReference type="Pfam" id="PF08541">
    <property type="entry name" value="ACP_syn_III_C"/>
    <property type="match status" value="1"/>
</dbReference>
<sequence>MDILIKDVASALPDQILTDETIYQTSGNSSTTKRMRIDQLISRTGVQSRPILPAGYSILDLAEQACRIVLRRQPGSPIDGLIFCSQTQEARIPAYACILHGRLELPPRCAAFDIGLACSSYIYGLQTASGWIRSGICSNVLVVTADAYSRHLSRDDLASRVLFGDAASATLVAKESGRLLISNGAFGTDGRCFQAFWTPHSDLDKRTTNKGSIICMNGRDVASFVIREMPKAISAYLKTLNLELDQIDQFIFHQASMLLLERLRKSLGIEADRFLINLNKTGNLVGSSIPHLLSNILHDRFSSIENDSRVLFGGFGAGMSWGLMAGRIVKPS</sequence>
<dbReference type="CDD" id="cd00830">
    <property type="entry name" value="KAS_III"/>
    <property type="match status" value="1"/>
</dbReference>
<dbReference type="EMBL" id="PUHY01000005">
    <property type="protein sequence ID" value="PQO37856.1"/>
    <property type="molecule type" value="Genomic_DNA"/>
</dbReference>
<evidence type="ECO:0000259" key="4">
    <source>
        <dbReference type="Pfam" id="PF08545"/>
    </source>
</evidence>
<evidence type="ECO:0000259" key="3">
    <source>
        <dbReference type="Pfam" id="PF08541"/>
    </source>
</evidence>
<dbReference type="GO" id="GO:0006633">
    <property type="term" value="P:fatty acid biosynthetic process"/>
    <property type="evidence" value="ECO:0007669"/>
    <property type="project" value="InterPro"/>
</dbReference>
<dbReference type="GO" id="GO:0004315">
    <property type="term" value="F:3-oxoacyl-[acyl-carrier-protein] synthase activity"/>
    <property type="evidence" value="ECO:0007669"/>
    <property type="project" value="InterPro"/>
</dbReference>
<evidence type="ECO:0000256" key="1">
    <source>
        <dbReference type="ARBA" id="ARBA00022679"/>
    </source>
</evidence>
<dbReference type="AlphaFoldDB" id="A0A2S8G096"/>
<dbReference type="SUPFAM" id="SSF53901">
    <property type="entry name" value="Thiolase-like"/>
    <property type="match status" value="1"/>
</dbReference>
<gene>
    <name evidence="5" type="ORF">C5Y83_07900</name>
</gene>
<comment type="caution">
    <text evidence="5">The sequence shown here is derived from an EMBL/GenBank/DDBJ whole genome shotgun (WGS) entry which is preliminary data.</text>
</comment>
<feature type="domain" description="Beta-ketoacyl-[acyl-carrier-protein] synthase III C-terminal" evidence="3">
    <location>
        <begin position="238"/>
        <end position="325"/>
    </location>
</feature>
<accession>A0A2S8G096</accession>
<dbReference type="OrthoDB" id="9815506at2"/>
<dbReference type="Proteomes" id="UP000238322">
    <property type="component" value="Unassembled WGS sequence"/>
</dbReference>
<dbReference type="InterPro" id="IPR013747">
    <property type="entry name" value="ACP_syn_III_C"/>
</dbReference>
<reference evidence="5 6" key="1">
    <citation type="submission" date="2018-02" db="EMBL/GenBank/DDBJ databases">
        <title>Comparative genomes isolates from brazilian mangrove.</title>
        <authorList>
            <person name="Araujo J.E."/>
            <person name="Taketani R.G."/>
            <person name="Silva M.C.P."/>
            <person name="Loureco M.V."/>
            <person name="Andreote F.D."/>
        </authorList>
    </citation>
    <scope>NUCLEOTIDE SEQUENCE [LARGE SCALE GENOMIC DNA]</scope>
    <source>
        <strain evidence="5 6">Hex-1 MGV</strain>
    </source>
</reference>
<name>A0A2S8G096_9BACT</name>
<keyword evidence="2" id="KW-0012">Acyltransferase</keyword>
<dbReference type="GO" id="GO:0044550">
    <property type="term" value="P:secondary metabolite biosynthetic process"/>
    <property type="evidence" value="ECO:0007669"/>
    <property type="project" value="TreeGrafter"/>
</dbReference>
<dbReference type="Pfam" id="PF08545">
    <property type="entry name" value="ACP_syn_III"/>
    <property type="match status" value="1"/>
</dbReference>
<proteinExistence type="predicted"/>
<dbReference type="Gene3D" id="3.40.47.10">
    <property type="match status" value="1"/>
</dbReference>
<keyword evidence="1" id="KW-0808">Transferase</keyword>
<organism evidence="5 6">
    <name type="scientific">Blastopirellula marina</name>
    <dbReference type="NCBI Taxonomy" id="124"/>
    <lineage>
        <taxon>Bacteria</taxon>
        <taxon>Pseudomonadati</taxon>
        <taxon>Planctomycetota</taxon>
        <taxon>Planctomycetia</taxon>
        <taxon>Pirellulales</taxon>
        <taxon>Pirellulaceae</taxon>
        <taxon>Blastopirellula</taxon>
    </lineage>
</organism>
<evidence type="ECO:0008006" key="7">
    <source>
        <dbReference type="Google" id="ProtNLM"/>
    </source>
</evidence>
<evidence type="ECO:0000256" key="2">
    <source>
        <dbReference type="ARBA" id="ARBA00023315"/>
    </source>
</evidence>